<keyword evidence="5 6" id="KW-0472">Membrane</keyword>
<evidence type="ECO:0000313" key="9">
    <source>
        <dbReference type="Proteomes" id="UP001597156"/>
    </source>
</evidence>
<feature type="transmembrane region" description="Helical" evidence="6">
    <location>
        <begin position="757"/>
        <end position="777"/>
    </location>
</feature>
<accession>A0ABW3PPL9</accession>
<feature type="transmembrane region" description="Helical" evidence="6">
    <location>
        <begin position="424"/>
        <end position="448"/>
    </location>
</feature>
<gene>
    <name evidence="8" type="ORF">ACFQ22_08385</name>
</gene>
<keyword evidence="3 6" id="KW-0812">Transmembrane</keyword>
<dbReference type="SUPFAM" id="SSF82866">
    <property type="entry name" value="Multidrug efflux transporter AcrB transmembrane domain"/>
    <property type="match status" value="2"/>
</dbReference>
<dbReference type="PANTHER" id="PTHR33406">
    <property type="entry name" value="MEMBRANE PROTEIN MJ1562-RELATED"/>
    <property type="match status" value="1"/>
</dbReference>
<feature type="transmembrane region" description="Helical" evidence="6">
    <location>
        <begin position="830"/>
        <end position="856"/>
    </location>
</feature>
<dbReference type="PROSITE" id="PS50156">
    <property type="entry name" value="SSD"/>
    <property type="match status" value="2"/>
</dbReference>
<feature type="transmembrane region" description="Helical" evidence="6">
    <location>
        <begin position="730"/>
        <end position="751"/>
    </location>
</feature>
<evidence type="ECO:0000256" key="4">
    <source>
        <dbReference type="ARBA" id="ARBA00022989"/>
    </source>
</evidence>
<feature type="domain" description="SSD" evidence="7">
    <location>
        <begin position="359"/>
        <end position="482"/>
    </location>
</feature>
<dbReference type="Pfam" id="PF03176">
    <property type="entry name" value="MMPL"/>
    <property type="match status" value="2"/>
</dbReference>
<evidence type="ECO:0000313" key="8">
    <source>
        <dbReference type="EMBL" id="MFD1125371.1"/>
    </source>
</evidence>
<dbReference type="InterPro" id="IPR000731">
    <property type="entry name" value="SSD"/>
</dbReference>
<dbReference type="NCBIfam" id="TIGR00921">
    <property type="entry name" value="2A067"/>
    <property type="match status" value="1"/>
</dbReference>
<comment type="caution">
    <text evidence="8">The sequence shown here is derived from an EMBL/GenBank/DDBJ whole genome shotgun (WGS) entry which is preliminary data.</text>
</comment>
<feature type="transmembrane region" description="Helical" evidence="6">
    <location>
        <begin position="357"/>
        <end position="376"/>
    </location>
</feature>
<feature type="transmembrane region" description="Helical" evidence="6">
    <location>
        <begin position="331"/>
        <end position="350"/>
    </location>
</feature>
<dbReference type="InterPro" id="IPR001036">
    <property type="entry name" value="Acrflvin-R"/>
</dbReference>
<evidence type="ECO:0000256" key="2">
    <source>
        <dbReference type="ARBA" id="ARBA00022475"/>
    </source>
</evidence>
<feature type="transmembrane region" description="Helical" evidence="6">
    <location>
        <begin position="454"/>
        <end position="480"/>
    </location>
</feature>
<proteinExistence type="predicted"/>
<evidence type="ECO:0000259" key="7">
    <source>
        <dbReference type="PROSITE" id="PS50156"/>
    </source>
</evidence>
<evidence type="ECO:0000256" key="1">
    <source>
        <dbReference type="ARBA" id="ARBA00004651"/>
    </source>
</evidence>
<organism evidence="8 9">
    <name type="scientific">Lentilactobacillus raoultii</name>
    <dbReference type="NCBI Taxonomy" id="1987503"/>
    <lineage>
        <taxon>Bacteria</taxon>
        <taxon>Bacillati</taxon>
        <taxon>Bacillota</taxon>
        <taxon>Bacilli</taxon>
        <taxon>Lactobacillales</taxon>
        <taxon>Lactobacillaceae</taxon>
        <taxon>Lentilactobacillus</taxon>
    </lineage>
</organism>
<keyword evidence="4 6" id="KW-1133">Transmembrane helix</keyword>
<keyword evidence="2" id="KW-1003">Cell membrane</keyword>
<comment type="subcellular location">
    <subcellularLocation>
        <location evidence="1">Cell membrane</location>
        <topology evidence="1">Multi-pass membrane protein</topology>
    </subcellularLocation>
</comment>
<dbReference type="InterPro" id="IPR004869">
    <property type="entry name" value="MMPL_dom"/>
</dbReference>
<feature type="domain" description="SSD" evidence="7">
    <location>
        <begin position="729"/>
        <end position="855"/>
    </location>
</feature>
<reference evidence="9" key="1">
    <citation type="journal article" date="2019" name="Int. J. Syst. Evol. Microbiol.">
        <title>The Global Catalogue of Microorganisms (GCM) 10K type strain sequencing project: providing services to taxonomists for standard genome sequencing and annotation.</title>
        <authorList>
            <consortium name="The Broad Institute Genomics Platform"/>
            <consortium name="The Broad Institute Genome Sequencing Center for Infectious Disease"/>
            <person name="Wu L."/>
            <person name="Ma J."/>
        </authorList>
    </citation>
    <scope>NUCLEOTIDE SEQUENCE [LARGE SCALE GENOMIC DNA]</scope>
    <source>
        <strain evidence="9">CCUG 71848</strain>
    </source>
</reference>
<keyword evidence="9" id="KW-1185">Reference proteome</keyword>
<dbReference type="Gene3D" id="1.20.1640.10">
    <property type="entry name" value="Multidrug efflux transporter AcrB transmembrane domain"/>
    <property type="match status" value="2"/>
</dbReference>
<dbReference type="Proteomes" id="UP001597156">
    <property type="component" value="Unassembled WGS sequence"/>
</dbReference>
<dbReference type="EMBL" id="JBHTLH010000019">
    <property type="protein sequence ID" value="MFD1125371.1"/>
    <property type="molecule type" value="Genomic_DNA"/>
</dbReference>
<evidence type="ECO:0000256" key="6">
    <source>
        <dbReference type="SAM" id="Phobius"/>
    </source>
</evidence>
<feature type="transmembrane region" description="Helical" evidence="6">
    <location>
        <begin position="705"/>
        <end position="723"/>
    </location>
</feature>
<evidence type="ECO:0000256" key="3">
    <source>
        <dbReference type="ARBA" id="ARBA00022692"/>
    </source>
</evidence>
<dbReference type="RefSeq" id="WP_121978280.1">
    <property type="nucleotide sequence ID" value="NZ_JBHTLH010000019.1"/>
</dbReference>
<sequence length="870" mass="94712">MKGLLSKAGSLIYNHSKLTLVIIAVLTVIFGLGLPQIQMNTGNSMFVSSGSKIAKDSVTYQKQFGNDVFIVDLHQPNGESTVNPTTFKKVKQFADKANQIKGIKSTTDVSSVLNGELHASSAGNMLGSSSQSGTQSAMMAQLSSRQKKQLQNQMTKSLTASQQKRLSAYTLSILTNTQKMKMAQASQSSKGSTTQSSTALTKLLQPKQQAVVQAYTQKLLTASQKQAVAATMLKMLPDVQNMNAGLLKQLIYFDNGRVPSAMAQLLPQNGRHLLISLTTTANTDMNMNNTQYKKIKHLLKDAGLTTGHYRASVAGSPAIAGTVGKQMTNSMTIMLLAAVVIMVIILLLVFPVRRRLFPLLFVLVGMVWTFGIMGWLGIEITMATMATLPILIGLGTDFGVQFLNRYEEEYKKNHQDSRAAVTTTAAHSGMAVGIASVVMILSFLMMLISKAPMLKFFGVTLAIGVLMGYVVEFSLTFALVSILDQRKNFRQTAKLNKNKSWLNNVLANYSKWIMKHAGVITVVGVLLGIAGFFFESQISIETDLTKMIPQSLPALKANKKIIKEVGSTTNLTYLVKSDDVRSKDNLAAINQFGQQVKSKYSKDVLDVTSLPETLSGSQNKLSQTKLNQQVDAIPSVVQQTLVSKNHQYSAITFKIDPDLKSDQALKLMNRITKDAKNVSGDVTISPAGSTGMMLKGINNMTANHGLIIIAGLLTIFVVLLLVYRHFHYAIYPLLPIIIVLGLSPMTLKLLGISYNPLTISLSSLILGIGTEFTILVLERYIEERRKGQENEGAIETALGSVGQAITVSGLTVIGGFITLTFVNFPVLQSFGFITVLDTAYALISTLTILPAIIYLLRPRKPKSDQKPTKN</sequence>
<name>A0ABW3PPL9_9LACO</name>
<dbReference type="PANTHER" id="PTHR33406:SF13">
    <property type="entry name" value="MEMBRANE PROTEIN YDFJ"/>
    <property type="match status" value="1"/>
</dbReference>
<evidence type="ECO:0000256" key="5">
    <source>
        <dbReference type="ARBA" id="ARBA00023136"/>
    </source>
</evidence>
<feature type="transmembrane region" description="Helical" evidence="6">
    <location>
        <begin position="12"/>
        <end position="34"/>
    </location>
</feature>
<dbReference type="PRINTS" id="PR00702">
    <property type="entry name" value="ACRIFLAVINRP"/>
</dbReference>
<feature type="transmembrane region" description="Helical" evidence="6">
    <location>
        <begin position="798"/>
        <end position="824"/>
    </location>
</feature>
<feature type="transmembrane region" description="Helical" evidence="6">
    <location>
        <begin position="382"/>
        <end position="403"/>
    </location>
</feature>
<protein>
    <submittedName>
        <fullName evidence="8">RND family transporter</fullName>
    </submittedName>
</protein>
<feature type="transmembrane region" description="Helical" evidence="6">
    <location>
        <begin position="517"/>
        <end position="534"/>
    </location>
</feature>
<dbReference type="InterPro" id="IPR050545">
    <property type="entry name" value="Mycobact_MmpL"/>
</dbReference>